<dbReference type="Proteomes" id="UP000727907">
    <property type="component" value="Unassembled WGS sequence"/>
</dbReference>
<sequence>MAMTVIEAIILGRNDNYEPQWTEKLLAAIAYNRAVLTRDGYEFRVAFVEWNPPAGNPLLAPMLVERFPYVRCVVVAPEVHKAICQGPMPIMLNPAINAAVRTSEADYLVVTGGDCFFGRALADRIARGGLLGNRLYRAERVNIRADIDFVSATPAEIEDPANIVSVDTCSEPPYDRPPYTNASGDFLMMDRATMTGLRGFDEAIDFSKLHLDSRLCWTCMDAGMDCELLGRIFHISHTQSYVNAGGAYDSQSYVTEVGLPYLNPEVWGLGGFAWRRDGDRIWHVGMGAANAPAPALDREASARAEKVRAGLTALHAKRNDQDPVDGACEIVKLPLDWIWVAPIASRDESGVIEGAKGVVDNVAALSLPDKLLPPKKSERRWIFLSLDVLQGDLVVEAIDQTYRPPTLVRASKEPVGIWLEMPPESKAVRFGRFRGNGPAVRLKIREARLFGRFRPSPRKEISRGLYGRVKYRLQRFFGPS</sequence>
<comment type="caution">
    <text evidence="1">The sequence shown here is derived from an EMBL/GenBank/DDBJ whole genome shotgun (WGS) entry which is preliminary data.</text>
</comment>
<dbReference type="EMBL" id="JAHOPB010000001">
    <property type="protein sequence ID" value="MBU8875564.1"/>
    <property type="molecule type" value="Genomic_DNA"/>
</dbReference>
<evidence type="ECO:0000313" key="1">
    <source>
        <dbReference type="EMBL" id="MBU8875564.1"/>
    </source>
</evidence>
<evidence type="ECO:0000313" key="2">
    <source>
        <dbReference type="Proteomes" id="UP000727907"/>
    </source>
</evidence>
<name>A0ABS6ILU9_9HYPH</name>
<organism evidence="1 2">
    <name type="scientific">Reyranella humidisoli</name>
    <dbReference type="NCBI Taxonomy" id="2849149"/>
    <lineage>
        <taxon>Bacteria</taxon>
        <taxon>Pseudomonadati</taxon>
        <taxon>Pseudomonadota</taxon>
        <taxon>Alphaproteobacteria</taxon>
        <taxon>Hyphomicrobiales</taxon>
        <taxon>Reyranellaceae</taxon>
        <taxon>Reyranella</taxon>
    </lineage>
</organism>
<gene>
    <name evidence="1" type="ORF">KQ910_17455</name>
</gene>
<reference evidence="1 2" key="1">
    <citation type="submission" date="2021-06" db="EMBL/GenBank/DDBJ databases">
        <authorList>
            <person name="Lee D.H."/>
        </authorList>
    </citation>
    <scope>NUCLEOTIDE SEQUENCE [LARGE SCALE GENOMIC DNA]</scope>
    <source>
        <strain evidence="1 2">MMS21-HV4-11</strain>
    </source>
</reference>
<keyword evidence="2" id="KW-1185">Reference proteome</keyword>
<dbReference type="RefSeq" id="WP_216963005.1">
    <property type="nucleotide sequence ID" value="NZ_JAHOPB010000001.1"/>
</dbReference>
<proteinExistence type="predicted"/>
<protein>
    <submittedName>
        <fullName evidence="1">Uncharacterized protein</fullName>
    </submittedName>
</protein>
<accession>A0ABS6ILU9</accession>